<sequence>MRVILRALLTFTAALLSALASSVTVVVAAAAAMGPEQQPFSSVWPLAFFFSLGVLFIGVPGSAAIQSLAARRHDSFARTLALHGLTGFLVMAAIHCFLTIGDPHRTLLSRQGAFLSMAGAVNASWYYVFSRLGRTWG</sequence>
<dbReference type="STRING" id="1116391.PM3016_4588"/>
<evidence type="ECO:0000256" key="1">
    <source>
        <dbReference type="SAM" id="Phobius"/>
    </source>
</evidence>
<evidence type="ECO:0000256" key="2">
    <source>
        <dbReference type="SAM" id="SignalP"/>
    </source>
</evidence>
<keyword evidence="2" id="KW-0732">Signal</keyword>
<keyword evidence="1" id="KW-0812">Transmembrane</keyword>
<feature type="transmembrane region" description="Helical" evidence="1">
    <location>
        <begin position="80"/>
        <end position="100"/>
    </location>
</feature>
<gene>
    <name evidence="3" type="ORF">PM3016_4588</name>
</gene>
<dbReference type="EMBL" id="CP003235">
    <property type="protein sequence ID" value="AFC31336.1"/>
    <property type="molecule type" value="Genomic_DNA"/>
</dbReference>
<keyword evidence="1" id="KW-1133">Transmembrane helix</keyword>
<dbReference type="RefSeq" id="WP_014371067.1">
    <property type="nucleotide sequence ID" value="NC_016935.1"/>
</dbReference>
<evidence type="ECO:0000313" key="4">
    <source>
        <dbReference type="Proteomes" id="UP000007523"/>
    </source>
</evidence>
<protein>
    <submittedName>
        <fullName evidence="3">Uncharacterized protein</fullName>
    </submittedName>
</protein>
<organism evidence="3 4">
    <name type="scientific">Paenibacillus mucilaginosus 3016</name>
    <dbReference type="NCBI Taxonomy" id="1116391"/>
    <lineage>
        <taxon>Bacteria</taxon>
        <taxon>Bacillati</taxon>
        <taxon>Bacillota</taxon>
        <taxon>Bacilli</taxon>
        <taxon>Bacillales</taxon>
        <taxon>Paenibacillaceae</taxon>
        <taxon>Paenibacillus</taxon>
    </lineage>
</organism>
<feature type="transmembrane region" description="Helical" evidence="1">
    <location>
        <begin position="112"/>
        <end position="129"/>
    </location>
</feature>
<feature type="chain" id="PRO_5038747446" evidence="2">
    <location>
        <begin position="21"/>
        <end position="137"/>
    </location>
</feature>
<dbReference type="KEGG" id="pmq:PM3016_4588"/>
<keyword evidence="4" id="KW-1185">Reference proteome</keyword>
<reference evidence="3 4" key="1">
    <citation type="journal article" date="2012" name="J. Bacteriol.">
        <title>Complete Genome Sequence of Paenibacillus mucilaginosus 3016, a Bacterium Functional as Microbial Fertilizer.</title>
        <authorList>
            <person name="Ma M."/>
            <person name="Wang Z."/>
            <person name="Li L."/>
            <person name="Jiang X."/>
            <person name="Guan D."/>
            <person name="Cao F."/>
            <person name="Chen H."/>
            <person name="Wang X."/>
            <person name="Shen D."/>
            <person name="Du B."/>
            <person name="Li J."/>
        </authorList>
    </citation>
    <scope>NUCLEOTIDE SEQUENCE [LARGE SCALE GENOMIC DNA]</scope>
    <source>
        <strain evidence="3 4">3016</strain>
    </source>
</reference>
<evidence type="ECO:0000313" key="3">
    <source>
        <dbReference type="EMBL" id="AFC31336.1"/>
    </source>
</evidence>
<dbReference type="AlphaFoldDB" id="H6NDJ6"/>
<dbReference type="HOGENOM" id="CLU_1863194_0_0_9"/>
<dbReference type="Proteomes" id="UP000007523">
    <property type="component" value="Chromosome"/>
</dbReference>
<feature type="signal peptide" evidence="2">
    <location>
        <begin position="1"/>
        <end position="20"/>
    </location>
</feature>
<name>H6NDJ6_9BACL</name>
<proteinExistence type="predicted"/>
<feature type="transmembrane region" description="Helical" evidence="1">
    <location>
        <begin position="44"/>
        <end position="68"/>
    </location>
</feature>
<accession>H6NDJ6</accession>
<keyword evidence="1" id="KW-0472">Membrane</keyword>